<gene>
    <name evidence="1" type="ORF">HU200_059986</name>
</gene>
<dbReference type="EMBL" id="JACEFO010002495">
    <property type="protein sequence ID" value="KAF8657543.1"/>
    <property type="molecule type" value="Genomic_DNA"/>
</dbReference>
<comment type="caution">
    <text evidence="1">The sequence shown here is derived from an EMBL/GenBank/DDBJ whole genome shotgun (WGS) entry which is preliminary data.</text>
</comment>
<evidence type="ECO:0000313" key="1">
    <source>
        <dbReference type="EMBL" id="KAF8657543.1"/>
    </source>
</evidence>
<evidence type="ECO:0000313" key="2">
    <source>
        <dbReference type="Proteomes" id="UP000636709"/>
    </source>
</evidence>
<name>A0A835E2N5_9POAL</name>
<organism evidence="1 2">
    <name type="scientific">Digitaria exilis</name>
    <dbReference type="NCBI Taxonomy" id="1010633"/>
    <lineage>
        <taxon>Eukaryota</taxon>
        <taxon>Viridiplantae</taxon>
        <taxon>Streptophyta</taxon>
        <taxon>Embryophyta</taxon>
        <taxon>Tracheophyta</taxon>
        <taxon>Spermatophyta</taxon>
        <taxon>Magnoliopsida</taxon>
        <taxon>Liliopsida</taxon>
        <taxon>Poales</taxon>
        <taxon>Poaceae</taxon>
        <taxon>PACMAD clade</taxon>
        <taxon>Panicoideae</taxon>
        <taxon>Panicodae</taxon>
        <taxon>Paniceae</taxon>
        <taxon>Anthephorinae</taxon>
        <taxon>Digitaria</taxon>
    </lineage>
</organism>
<sequence>MILEPVGLLAYIPRQEDQVFAEWWRKARKHPDDKKRKGLNTLIIWAHGRYGNTETCVCLKMAGLASK</sequence>
<proteinExistence type="predicted"/>
<dbReference type="AlphaFoldDB" id="A0A835E2N5"/>
<keyword evidence="2" id="KW-1185">Reference proteome</keyword>
<dbReference type="Proteomes" id="UP000636709">
    <property type="component" value="Unassembled WGS sequence"/>
</dbReference>
<protein>
    <submittedName>
        <fullName evidence="1">Uncharacterized protein</fullName>
    </submittedName>
</protein>
<accession>A0A835E2N5</accession>
<reference evidence="1" key="1">
    <citation type="submission" date="2020-07" db="EMBL/GenBank/DDBJ databases">
        <title>Genome sequence and genetic diversity analysis of an under-domesticated orphan crop, white fonio (Digitaria exilis).</title>
        <authorList>
            <person name="Bennetzen J.L."/>
            <person name="Chen S."/>
            <person name="Ma X."/>
            <person name="Wang X."/>
            <person name="Yssel A.E.J."/>
            <person name="Chaluvadi S.R."/>
            <person name="Johnson M."/>
            <person name="Gangashetty P."/>
            <person name="Hamidou F."/>
            <person name="Sanogo M.D."/>
            <person name="Zwaenepoel A."/>
            <person name="Wallace J."/>
            <person name="Van De Peer Y."/>
            <person name="Van Deynze A."/>
        </authorList>
    </citation>
    <scope>NUCLEOTIDE SEQUENCE</scope>
    <source>
        <tissue evidence="1">Leaves</tissue>
    </source>
</reference>